<protein>
    <submittedName>
        <fullName evidence="5">GntR family transcriptional regulator</fullName>
    </submittedName>
</protein>
<dbReference type="CDD" id="cd07377">
    <property type="entry name" value="WHTH_GntR"/>
    <property type="match status" value="1"/>
</dbReference>
<dbReference type="PANTHER" id="PTHR44846">
    <property type="entry name" value="MANNOSYL-D-GLYCERATE TRANSPORT/METABOLISM SYSTEM REPRESSOR MNGR-RELATED"/>
    <property type="match status" value="1"/>
</dbReference>
<dbReference type="InterPro" id="IPR028978">
    <property type="entry name" value="Chorismate_lyase_/UTRA_dom_sf"/>
</dbReference>
<dbReference type="InterPro" id="IPR036390">
    <property type="entry name" value="WH_DNA-bd_sf"/>
</dbReference>
<dbReference type="RefSeq" id="WP_376982213.1">
    <property type="nucleotide sequence ID" value="NZ_JBHLSV010000021.1"/>
</dbReference>
<dbReference type="Pfam" id="PF07702">
    <property type="entry name" value="UTRA"/>
    <property type="match status" value="1"/>
</dbReference>
<accession>A0ABV6RE68</accession>
<evidence type="ECO:0000256" key="1">
    <source>
        <dbReference type="ARBA" id="ARBA00023015"/>
    </source>
</evidence>
<keyword evidence="6" id="KW-1185">Reference proteome</keyword>
<evidence type="ECO:0000256" key="2">
    <source>
        <dbReference type="ARBA" id="ARBA00023125"/>
    </source>
</evidence>
<dbReference type="SMART" id="SM00345">
    <property type="entry name" value="HTH_GNTR"/>
    <property type="match status" value="1"/>
</dbReference>
<dbReference type="PROSITE" id="PS50949">
    <property type="entry name" value="HTH_GNTR"/>
    <property type="match status" value="1"/>
</dbReference>
<dbReference type="PRINTS" id="PR00035">
    <property type="entry name" value="HTHGNTR"/>
</dbReference>
<keyword evidence="3" id="KW-0804">Transcription</keyword>
<dbReference type="EMBL" id="JBHLSV010000021">
    <property type="protein sequence ID" value="MFC0675300.1"/>
    <property type="molecule type" value="Genomic_DNA"/>
</dbReference>
<dbReference type="Gene3D" id="1.10.10.10">
    <property type="entry name" value="Winged helix-like DNA-binding domain superfamily/Winged helix DNA-binding domain"/>
    <property type="match status" value="1"/>
</dbReference>
<evidence type="ECO:0000313" key="6">
    <source>
        <dbReference type="Proteomes" id="UP001589793"/>
    </source>
</evidence>
<keyword evidence="2" id="KW-0238">DNA-binding</keyword>
<reference evidence="5 6" key="1">
    <citation type="submission" date="2024-09" db="EMBL/GenBank/DDBJ databases">
        <authorList>
            <person name="Sun Q."/>
            <person name="Mori K."/>
        </authorList>
    </citation>
    <scope>NUCLEOTIDE SEQUENCE [LARGE SCALE GENOMIC DNA]</scope>
    <source>
        <strain evidence="5 6">CICC 10874</strain>
    </source>
</reference>
<dbReference type="PANTHER" id="PTHR44846:SF17">
    <property type="entry name" value="GNTR-FAMILY TRANSCRIPTIONAL REGULATOR"/>
    <property type="match status" value="1"/>
</dbReference>
<organism evidence="5 6">
    <name type="scientific">Brachybacterium hainanense</name>
    <dbReference type="NCBI Taxonomy" id="1541174"/>
    <lineage>
        <taxon>Bacteria</taxon>
        <taxon>Bacillati</taxon>
        <taxon>Actinomycetota</taxon>
        <taxon>Actinomycetes</taxon>
        <taxon>Micrococcales</taxon>
        <taxon>Dermabacteraceae</taxon>
        <taxon>Brachybacterium</taxon>
    </lineage>
</organism>
<evidence type="ECO:0000256" key="3">
    <source>
        <dbReference type="ARBA" id="ARBA00023163"/>
    </source>
</evidence>
<keyword evidence="1" id="KW-0805">Transcription regulation</keyword>
<proteinExistence type="predicted"/>
<evidence type="ECO:0000259" key="4">
    <source>
        <dbReference type="PROSITE" id="PS50949"/>
    </source>
</evidence>
<evidence type="ECO:0000313" key="5">
    <source>
        <dbReference type="EMBL" id="MFC0675300.1"/>
    </source>
</evidence>
<dbReference type="SUPFAM" id="SSF64288">
    <property type="entry name" value="Chorismate lyase-like"/>
    <property type="match status" value="1"/>
</dbReference>
<comment type="caution">
    <text evidence="5">The sequence shown here is derived from an EMBL/GenBank/DDBJ whole genome shotgun (WGS) entry which is preliminary data.</text>
</comment>
<dbReference type="Gene3D" id="3.40.1410.10">
    <property type="entry name" value="Chorismate lyase-like"/>
    <property type="match status" value="1"/>
</dbReference>
<dbReference type="Proteomes" id="UP001589793">
    <property type="component" value="Unassembled WGS sequence"/>
</dbReference>
<dbReference type="InterPro" id="IPR050679">
    <property type="entry name" value="Bact_HTH_transcr_reg"/>
</dbReference>
<dbReference type="InterPro" id="IPR036388">
    <property type="entry name" value="WH-like_DNA-bd_sf"/>
</dbReference>
<dbReference type="SMART" id="SM00866">
    <property type="entry name" value="UTRA"/>
    <property type="match status" value="1"/>
</dbReference>
<feature type="domain" description="HTH gntR-type" evidence="4">
    <location>
        <begin position="7"/>
        <end position="75"/>
    </location>
</feature>
<dbReference type="Pfam" id="PF00392">
    <property type="entry name" value="GntR"/>
    <property type="match status" value="1"/>
</dbReference>
<name>A0ABV6RE68_9MICO</name>
<dbReference type="SUPFAM" id="SSF46785">
    <property type="entry name" value="Winged helix' DNA-binding domain"/>
    <property type="match status" value="1"/>
</dbReference>
<gene>
    <name evidence="5" type="ORF">ACFFF6_15150</name>
</gene>
<dbReference type="InterPro" id="IPR000524">
    <property type="entry name" value="Tscrpt_reg_HTH_GntR"/>
</dbReference>
<dbReference type="InterPro" id="IPR011663">
    <property type="entry name" value="UTRA"/>
</dbReference>
<sequence length="251" mass="27628">MTTDHAPQGYEAILTALRREIAAGQIAIGEAIPSEAELCARFRTSRGPVRQALGRLRDEGLISSGRGRRSVVLETVPVQPFDVALSFTQWCREMGVRPGQRTQRMMRRPAQRAEADALELADGEPVVSLLRLRLADDVPIMLERLTYPLEVGQHVLTFDPDSGSIFERLLGSGVDIHHATRSLDAVAADAEDARLLDVAPGAPLLRMQRRAFTMDGRPIEWSDDRYLPGHARFASTTVRGAVNSLSLLRGL</sequence>